<sequence length="156" mass="17351">MNSTHVLSKVRLNVQDAISASLLVCKGLPSAQIRFLSQWGIHIRKSPDLIPKVIRWFLPPTGRLKLNVDGAFKSSMGIAGGGGVLRNDRGDIIFCFAHRYPHVRSSLEAEALALRDGIYLCSNHENAYSQDSDVDDVLSKLQKILKKKKKNGSRRI</sequence>
<dbReference type="PANTHER" id="PTHR47723:SF19">
    <property type="entry name" value="POLYNUCLEOTIDYL TRANSFERASE, RIBONUCLEASE H-LIKE SUPERFAMILY PROTEIN"/>
    <property type="match status" value="1"/>
</dbReference>
<dbReference type="InterPro" id="IPR036397">
    <property type="entry name" value="RNaseH_sf"/>
</dbReference>
<evidence type="ECO:0000313" key="3">
    <source>
        <dbReference type="Proteomes" id="UP000652761"/>
    </source>
</evidence>
<name>A0A843WZV3_COLES</name>
<dbReference type="GO" id="GO:0003676">
    <property type="term" value="F:nucleic acid binding"/>
    <property type="evidence" value="ECO:0007669"/>
    <property type="project" value="InterPro"/>
</dbReference>
<dbReference type="InterPro" id="IPR012337">
    <property type="entry name" value="RNaseH-like_sf"/>
</dbReference>
<dbReference type="InterPro" id="IPR053151">
    <property type="entry name" value="RNase_H-like"/>
</dbReference>
<evidence type="ECO:0000313" key="2">
    <source>
        <dbReference type="EMBL" id="MQM08270.1"/>
    </source>
</evidence>
<dbReference type="Gene3D" id="3.30.420.10">
    <property type="entry name" value="Ribonuclease H-like superfamily/Ribonuclease H"/>
    <property type="match status" value="1"/>
</dbReference>
<dbReference type="EMBL" id="NMUH01004079">
    <property type="protein sequence ID" value="MQM08270.1"/>
    <property type="molecule type" value="Genomic_DNA"/>
</dbReference>
<dbReference type="AlphaFoldDB" id="A0A843WZV3"/>
<dbReference type="InterPro" id="IPR002156">
    <property type="entry name" value="RNaseH_domain"/>
</dbReference>
<keyword evidence="3" id="KW-1185">Reference proteome</keyword>
<organism evidence="2 3">
    <name type="scientific">Colocasia esculenta</name>
    <name type="common">Wild taro</name>
    <name type="synonym">Arum esculentum</name>
    <dbReference type="NCBI Taxonomy" id="4460"/>
    <lineage>
        <taxon>Eukaryota</taxon>
        <taxon>Viridiplantae</taxon>
        <taxon>Streptophyta</taxon>
        <taxon>Embryophyta</taxon>
        <taxon>Tracheophyta</taxon>
        <taxon>Spermatophyta</taxon>
        <taxon>Magnoliopsida</taxon>
        <taxon>Liliopsida</taxon>
        <taxon>Araceae</taxon>
        <taxon>Aroideae</taxon>
        <taxon>Colocasieae</taxon>
        <taxon>Colocasia</taxon>
    </lineage>
</organism>
<gene>
    <name evidence="2" type="ORF">Taro_041124</name>
</gene>
<feature type="domain" description="RNase H type-1" evidence="1">
    <location>
        <begin position="67"/>
        <end position="125"/>
    </location>
</feature>
<dbReference type="Pfam" id="PF13456">
    <property type="entry name" value="RVT_3"/>
    <property type="match status" value="1"/>
</dbReference>
<proteinExistence type="predicted"/>
<dbReference type="InterPro" id="IPR044730">
    <property type="entry name" value="RNase_H-like_dom_plant"/>
</dbReference>
<comment type="caution">
    <text evidence="2">The sequence shown here is derived from an EMBL/GenBank/DDBJ whole genome shotgun (WGS) entry which is preliminary data.</text>
</comment>
<accession>A0A843WZV3</accession>
<dbReference type="PANTHER" id="PTHR47723">
    <property type="entry name" value="OS05G0353850 PROTEIN"/>
    <property type="match status" value="1"/>
</dbReference>
<dbReference type="Proteomes" id="UP000652761">
    <property type="component" value="Unassembled WGS sequence"/>
</dbReference>
<dbReference type="GO" id="GO:0004523">
    <property type="term" value="F:RNA-DNA hybrid ribonuclease activity"/>
    <property type="evidence" value="ECO:0007669"/>
    <property type="project" value="InterPro"/>
</dbReference>
<dbReference type="CDD" id="cd06222">
    <property type="entry name" value="RNase_H_like"/>
    <property type="match status" value="1"/>
</dbReference>
<dbReference type="SUPFAM" id="SSF53098">
    <property type="entry name" value="Ribonuclease H-like"/>
    <property type="match status" value="1"/>
</dbReference>
<dbReference type="OrthoDB" id="1749524at2759"/>
<evidence type="ECO:0000259" key="1">
    <source>
        <dbReference type="Pfam" id="PF13456"/>
    </source>
</evidence>
<protein>
    <recommendedName>
        <fullName evidence="1">RNase H type-1 domain-containing protein</fullName>
    </recommendedName>
</protein>
<reference evidence="2" key="1">
    <citation type="submission" date="2017-07" db="EMBL/GenBank/DDBJ databases">
        <title>Taro Niue Genome Assembly and Annotation.</title>
        <authorList>
            <person name="Atibalentja N."/>
            <person name="Keating K."/>
            <person name="Fields C.J."/>
        </authorList>
    </citation>
    <scope>NUCLEOTIDE SEQUENCE</scope>
    <source>
        <strain evidence="2">Niue_2</strain>
        <tissue evidence="2">Leaf</tissue>
    </source>
</reference>